<keyword evidence="6 7" id="KW-0472">Membrane</keyword>
<evidence type="ECO:0000256" key="1">
    <source>
        <dbReference type="ARBA" id="ARBA00004651"/>
    </source>
</evidence>
<feature type="compositionally biased region" description="Low complexity" evidence="8">
    <location>
        <begin position="324"/>
        <end position="353"/>
    </location>
</feature>
<dbReference type="PANTHER" id="PTHR43163">
    <property type="entry name" value="DIPEPTIDE TRANSPORT SYSTEM PERMEASE PROTEIN DPPB-RELATED"/>
    <property type="match status" value="1"/>
</dbReference>
<evidence type="ECO:0000256" key="6">
    <source>
        <dbReference type="ARBA" id="ARBA00023136"/>
    </source>
</evidence>
<dbReference type="InterPro" id="IPR045621">
    <property type="entry name" value="BPD_transp_1_N"/>
</dbReference>
<evidence type="ECO:0000313" key="10">
    <source>
        <dbReference type="EMBL" id="TDN43166.1"/>
    </source>
</evidence>
<feature type="domain" description="ABC transmembrane type-1" evidence="9">
    <location>
        <begin position="98"/>
        <end position="299"/>
    </location>
</feature>
<feature type="transmembrane region" description="Helical" evidence="7">
    <location>
        <begin position="276"/>
        <end position="302"/>
    </location>
</feature>
<feature type="transmembrane region" description="Helical" evidence="7">
    <location>
        <begin position="230"/>
        <end position="256"/>
    </location>
</feature>
<feature type="region of interest" description="Disordered" evidence="8">
    <location>
        <begin position="318"/>
        <end position="353"/>
    </location>
</feature>
<dbReference type="AlphaFoldDB" id="A0A4R6DEX1"/>
<gene>
    <name evidence="10" type="ORF">EDF64_10989</name>
</gene>
<dbReference type="GO" id="GO:0055085">
    <property type="term" value="P:transmembrane transport"/>
    <property type="evidence" value="ECO:0007669"/>
    <property type="project" value="InterPro"/>
</dbReference>
<evidence type="ECO:0000259" key="9">
    <source>
        <dbReference type="PROSITE" id="PS50928"/>
    </source>
</evidence>
<reference evidence="10 11" key="1">
    <citation type="submission" date="2019-03" db="EMBL/GenBank/DDBJ databases">
        <title>Genomic analyses of the natural microbiome of Caenorhabditis elegans.</title>
        <authorList>
            <person name="Samuel B."/>
        </authorList>
    </citation>
    <scope>NUCLEOTIDE SEQUENCE [LARGE SCALE GENOMIC DNA]</scope>
    <source>
        <strain evidence="10 11">JUb65</strain>
    </source>
</reference>
<dbReference type="RefSeq" id="WP_133520420.1">
    <property type="nucleotide sequence ID" value="NZ_SNVW01000009.1"/>
</dbReference>
<dbReference type="InterPro" id="IPR000515">
    <property type="entry name" value="MetI-like"/>
</dbReference>
<keyword evidence="5 7" id="KW-1133">Transmembrane helix</keyword>
<dbReference type="GO" id="GO:0005886">
    <property type="term" value="C:plasma membrane"/>
    <property type="evidence" value="ECO:0007669"/>
    <property type="project" value="UniProtKB-SubCell"/>
</dbReference>
<feature type="transmembrane region" description="Helical" evidence="7">
    <location>
        <begin position="176"/>
        <end position="195"/>
    </location>
</feature>
<dbReference type="PANTHER" id="PTHR43163:SF6">
    <property type="entry name" value="DIPEPTIDE TRANSPORT SYSTEM PERMEASE PROTEIN DPPB-RELATED"/>
    <property type="match status" value="1"/>
</dbReference>
<dbReference type="SUPFAM" id="SSF161098">
    <property type="entry name" value="MetI-like"/>
    <property type="match status" value="1"/>
</dbReference>
<dbReference type="CDD" id="cd06261">
    <property type="entry name" value="TM_PBP2"/>
    <property type="match status" value="1"/>
</dbReference>
<evidence type="ECO:0000256" key="2">
    <source>
        <dbReference type="ARBA" id="ARBA00022448"/>
    </source>
</evidence>
<comment type="subcellular location">
    <subcellularLocation>
        <location evidence="1 7">Cell membrane</location>
        <topology evidence="1 7">Multi-pass membrane protein</topology>
    </subcellularLocation>
</comment>
<keyword evidence="3" id="KW-1003">Cell membrane</keyword>
<sequence length="353" mass="36719">MTRYVLARIGQAVLVLWAAWTISFFVLYVLPSDPARIMLGPDATDVTAAQLDALRHRYGLDQPVLVQYVQHLGSLLTGDLGRSIGVGRPVTEVIGEAVGPTVQIAVAGLLLAVVFGGGLAVLATWTRNRAFGQFLLSLPPIGVAVPGFWFALLLVQWFSFGLHVFPAFGGEGPASVVLPAITLALPTGATIAQLLSKSLVQTLREPYVDTAYAKGAGRWRVQLRHALRNAALPALTVTGLIVGQLFSGTVVTETVFSRPGLGRVTATAVQGQDIPVVQGIVLVAAAVFVVANLVVDLVYPLLDPRVVLAGSRRRLREQDGAGAGTTPGATAGSTTTPGATPGSTTTAPQGAPA</sequence>
<evidence type="ECO:0000313" key="11">
    <source>
        <dbReference type="Proteomes" id="UP000295764"/>
    </source>
</evidence>
<dbReference type="InterPro" id="IPR035906">
    <property type="entry name" value="MetI-like_sf"/>
</dbReference>
<accession>A0A4R6DEX1</accession>
<protein>
    <submittedName>
        <fullName evidence="10">Peptide/nickel transport system permease protein</fullName>
    </submittedName>
</protein>
<dbReference type="Pfam" id="PF00528">
    <property type="entry name" value="BPD_transp_1"/>
    <property type="match status" value="1"/>
</dbReference>
<dbReference type="OrthoDB" id="9778910at2"/>
<keyword evidence="2 7" id="KW-0813">Transport</keyword>
<feature type="transmembrane region" description="Helical" evidence="7">
    <location>
        <begin position="102"/>
        <end position="122"/>
    </location>
</feature>
<evidence type="ECO:0000256" key="5">
    <source>
        <dbReference type="ARBA" id="ARBA00022989"/>
    </source>
</evidence>
<evidence type="ECO:0000256" key="8">
    <source>
        <dbReference type="SAM" id="MobiDB-lite"/>
    </source>
</evidence>
<feature type="transmembrane region" description="Helical" evidence="7">
    <location>
        <begin position="12"/>
        <end position="30"/>
    </location>
</feature>
<organism evidence="10 11">
    <name type="scientific">Curtobacterium flaccumfaciens</name>
    <dbReference type="NCBI Taxonomy" id="2035"/>
    <lineage>
        <taxon>Bacteria</taxon>
        <taxon>Bacillati</taxon>
        <taxon>Actinomycetota</taxon>
        <taxon>Actinomycetes</taxon>
        <taxon>Micrococcales</taxon>
        <taxon>Microbacteriaceae</taxon>
        <taxon>Curtobacterium</taxon>
    </lineage>
</organism>
<evidence type="ECO:0000256" key="4">
    <source>
        <dbReference type="ARBA" id="ARBA00022692"/>
    </source>
</evidence>
<dbReference type="PROSITE" id="PS50928">
    <property type="entry name" value="ABC_TM1"/>
    <property type="match status" value="1"/>
</dbReference>
<comment type="caution">
    <text evidence="10">The sequence shown here is derived from an EMBL/GenBank/DDBJ whole genome shotgun (WGS) entry which is preliminary data.</text>
</comment>
<evidence type="ECO:0000256" key="7">
    <source>
        <dbReference type="RuleBase" id="RU363032"/>
    </source>
</evidence>
<name>A0A4R6DEX1_9MICO</name>
<dbReference type="Gene3D" id="1.10.3720.10">
    <property type="entry name" value="MetI-like"/>
    <property type="match status" value="1"/>
</dbReference>
<comment type="similarity">
    <text evidence="7">Belongs to the binding-protein-dependent transport system permease family.</text>
</comment>
<feature type="transmembrane region" description="Helical" evidence="7">
    <location>
        <begin position="134"/>
        <end position="156"/>
    </location>
</feature>
<proteinExistence type="inferred from homology"/>
<dbReference type="EMBL" id="SNVW01000009">
    <property type="protein sequence ID" value="TDN43166.1"/>
    <property type="molecule type" value="Genomic_DNA"/>
</dbReference>
<keyword evidence="4 7" id="KW-0812">Transmembrane</keyword>
<evidence type="ECO:0000256" key="3">
    <source>
        <dbReference type="ARBA" id="ARBA00022475"/>
    </source>
</evidence>
<dbReference type="Proteomes" id="UP000295764">
    <property type="component" value="Unassembled WGS sequence"/>
</dbReference>
<dbReference type="Pfam" id="PF19300">
    <property type="entry name" value="BPD_transp_1_N"/>
    <property type="match status" value="1"/>
</dbReference>